<dbReference type="PROSITE" id="PS51285">
    <property type="entry name" value="AGC_KINASE_CTER"/>
    <property type="match status" value="1"/>
</dbReference>
<comment type="subcellular location">
    <subcellularLocation>
        <location evidence="1">Cytoplasm</location>
    </subcellularLocation>
</comment>
<dbReference type="InterPro" id="IPR006917">
    <property type="entry name" value="SOUL_heme-bd"/>
</dbReference>
<protein>
    <recommendedName>
        <fullName evidence="11">Heme-binding protein 1</fullName>
    </recommendedName>
</protein>
<evidence type="ECO:0000256" key="4">
    <source>
        <dbReference type="ARBA" id="ARBA00022490"/>
    </source>
</evidence>
<evidence type="ECO:0000256" key="1">
    <source>
        <dbReference type="ARBA" id="ARBA00004496"/>
    </source>
</evidence>
<comment type="function">
    <text evidence="10">May bind free porphyrinogens that may be present in the cell and thus facilitate removal of these potentially toxic compound. Binds with a high affinity to one molecule of heme or porphyrins. It binds metalloporphyrins, free porphyrins and N-methylprotoporphyrin with similar affinities.</text>
</comment>
<reference evidence="14 15" key="1">
    <citation type="journal article" date="2019" name="PLoS Biol.">
        <title>Sex chromosomes control vertical transmission of feminizing Wolbachia symbionts in an isopod.</title>
        <authorList>
            <person name="Becking T."/>
            <person name="Chebbi M.A."/>
            <person name="Giraud I."/>
            <person name="Moumen B."/>
            <person name="Laverre T."/>
            <person name="Caubet Y."/>
            <person name="Peccoud J."/>
            <person name="Gilbert C."/>
            <person name="Cordaux R."/>
        </authorList>
    </citation>
    <scope>NUCLEOTIDE SEQUENCE [LARGE SCALE GENOMIC DNA]</scope>
    <source>
        <strain evidence="14">ANa2</strain>
        <tissue evidence="14">Whole body excluding digestive tract and cuticle</tissue>
    </source>
</reference>
<proteinExistence type="inferred from homology"/>
<dbReference type="PANTHER" id="PTHR11220">
    <property type="entry name" value="HEME-BINDING PROTEIN-RELATED"/>
    <property type="match status" value="1"/>
</dbReference>
<dbReference type="FunFam" id="3.20.80.10:FF:000003">
    <property type="entry name" value="Heme-binding protein 1"/>
    <property type="match status" value="1"/>
</dbReference>
<name>A0A5N5TNI2_9CRUS</name>
<dbReference type="Proteomes" id="UP000326759">
    <property type="component" value="Unassembled WGS sequence"/>
</dbReference>
<evidence type="ECO:0000256" key="9">
    <source>
        <dbReference type="ARBA" id="ARBA00022840"/>
    </source>
</evidence>
<accession>A0A5N5TNI2</accession>
<sequence>IYEERLYPAGKWVCTSLESTERDSCSSSMFRMLFNFIAGKNKPNIRVDMTAPVLTLVEPGSSPGVKKFTMGFFIPQEQQESPPESCDGTVFIECRPEMRILTRRFSGYATEEIIQKEVEELTKILKESEGEEKVNFDTYYIVGYDPPYKPINRRNEIWFVKKDSSNTDKKDATLYDQNDETAENFEDFTQK</sequence>
<keyword evidence="5" id="KW-0723">Serine/threonine-protein kinase</keyword>
<keyword evidence="4" id="KW-0963">Cytoplasm</keyword>
<feature type="non-terminal residue" evidence="14">
    <location>
        <position position="1"/>
    </location>
</feature>
<evidence type="ECO:0000256" key="6">
    <source>
        <dbReference type="ARBA" id="ARBA00022679"/>
    </source>
</evidence>
<keyword evidence="7" id="KW-0547">Nucleotide-binding</keyword>
<evidence type="ECO:0000256" key="7">
    <source>
        <dbReference type="ARBA" id="ARBA00022741"/>
    </source>
</evidence>
<dbReference type="GO" id="GO:0004674">
    <property type="term" value="F:protein serine/threonine kinase activity"/>
    <property type="evidence" value="ECO:0007669"/>
    <property type="project" value="UniProtKB-KW"/>
</dbReference>
<comment type="subunit">
    <text evidence="3">Monomer.</text>
</comment>
<gene>
    <name evidence="14" type="primary">HEBP2</name>
    <name evidence="14" type="ORF">Anas_04705</name>
</gene>
<keyword evidence="15" id="KW-1185">Reference proteome</keyword>
<comment type="caution">
    <text evidence="14">The sequence shown here is derived from an EMBL/GenBank/DDBJ whole genome shotgun (WGS) entry which is preliminary data.</text>
</comment>
<keyword evidence="6" id="KW-0808">Transferase</keyword>
<feature type="region of interest" description="Disordered" evidence="12">
    <location>
        <begin position="167"/>
        <end position="191"/>
    </location>
</feature>
<dbReference type="SUPFAM" id="SSF55136">
    <property type="entry name" value="Probable bacterial effector-binding domain"/>
    <property type="match status" value="1"/>
</dbReference>
<dbReference type="PANTHER" id="PTHR11220:SF1">
    <property type="entry name" value="HEME-BINDING PROTEIN 2"/>
    <property type="match status" value="1"/>
</dbReference>
<evidence type="ECO:0000313" key="14">
    <source>
        <dbReference type="EMBL" id="KAB7507716.1"/>
    </source>
</evidence>
<dbReference type="EMBL" id="SEYY01000255">
    <property type="protein sequence ID" value="KAB7507716.1"/>
    <property type="molecule type" value="Genomic_DNA"/>
</dbReference>
<evidence type="ECO:0000256" key="3">
    <source>
        <dbReference type="ARBA" id="ARBA00011245"/>
    </source>
</evidence>
<keyword evidence="8" id="KW-0418">Kinase</keyword>
<feature type="domain" description="AGC-kinase C-terminal" evidence="13">
    <location>
        <begin position="132"/>
        <end position="191"/>
    </location>
</feature>
<feature type="compositionally biased region" description="Acidic residues" evidence="12">
    <location>
        <begin position="177"/>
        <end position="191"/>
    </location>
</feature>
<evidence type="ECO:0000259" key="13">
    <source>
        <dbReference type="PROSITE" id="PS51285"/>
    </source>
</evidence>
<comment type="similarity">
    <text evidence="2">Belongs to the HEBP family.</text>
</comment>
<evidence type="ECO:0000313" key="15">
    <source>
        <dbReference type="Proteomes" id="UP000326759"/>
    </source>
</evidence>
<keyword evidence="9" id="KW-0067">ATP-binding</keyword>
<evidence type="ECO:0000256" key="5">
    <source>
        <dbReference type="ARBA" id="ARBA00022527"/>
    </source>
</evidence>
<evidence type="ECO:0000256" key="10">
    <source>
        <dbReference type="ARBA" id="ARBA00037673"/>
    </source>
</evidence>
<organism evidence="14 15">
    <name type="scientific">Armadillidium nasatum</name>
    <dbReference type="NCBI Taxonomy" id="96803"/>
    <lineage>
        <taxon>Eukaryota</taxon>
        <taxon>Metazoa</taxon>
        <taxon>Ecdysozoa</taxon>
        <taxon>Arthropoda</taxon>
        <taxon>Crustacea</taxon>
        <taxon>Multicrustacea</taxon>
        <taxon>Malacostraca</taxon>
        <taxon>Eumalacostraca</taxon>
        <taxon>Peracarida</taxon>
        <taxon>Isopoda</taxon>
        <taxon>Oniscidea</taxon>
        <taxon>Crinocheta</taxon>
        <taxon>Armadillidiidae</taxon>
        <taxon>Armadillidium</taxon>
    </lineage>
</organism>
<dbReference type="AlphaFoldDB" id="A0A5N5TNI2"/>
<dbReference type="Gene3D" id="3.20.80.10">
    <property type="entry name" value="Regulatory factor, effector binding domain"/>
    <property type="match status" value="1"/>
</dbReference>
<dbReference type="InterPro" id="IPR011256">
    <property type="entry name" value="Reg_factor_effector_dom_sf"/>
</dbReference>
<evidence type="ECO:0000256" key="11">
    <source>
        <dbReference type="ARBA" id="ARBA00040755"/>
    </source>
</evidence>
<dbReference type="InterPro" id="IPR000961">
    <property type="entry name" value="AGC-kinase_C"/>
</dbReference>
<dbReference type="GO" id="GO:0005737">
    <property type="term" value="C:cytoplasm"/>
    <property type="evidence" value="ECO:0007669"/>
    <property type="project" value="UniProtKB-SubCell"/>
</dbReference>
<evidence type="ECO:0000256" key="2">
    <source>
        <dbReference type="ARBA" id="ARBA00009817"/>
    </source>
</evidence>
<dbReference type="GO" id="GO:0005524">
    <property type="term" value="F:ATP binding"/>
    <property type="evidence" value="ECO:0007669"/>
    <property type="project" value="UniProtKB-KW"/>
</dbReference>
<dbReference type="Pfam" id="PF04832">
    <property type="entry name" value="SOUL"/>
    <property type="match status" value="1"/>
</dbReference>
<dbReference type="OrthoDB" id="6424451at2759"/>
<evidence type="ECO:0000256" key="8">
    <source>
        <dbReference type="ARBA" id="ARBA00022777"/>
    </source>
</evidence>
<evidence type="ECO:0000256" key="12">
    <source>
        <dbReference type="SAM" id="MobiDB-lite"/>
    </source>
</evidence>